<keyword evidence="2" id="KW-0540">Nuclease</keyword>
<dbReference type="SUPFAM" id="SSF56281">
    <property type="entry name" value="Metallo-hydrolase/oxidoreductase"/>
    <property type="match status" value="1"/>
</dbReference>
<proteinExistence type="predicted"/>
<keyword evidence="5" id="KW-0862">Zinc</keyword>
<evidence type="ECO:0000256" key="5">
    <source>
        <dbReference type="ARBA" id="ARBA00022833"/>
    </source>
</evidence>
<dbReference type="InterPro" id="IPR001279">
    <property type="entry name" value="Metallo-B-lactamas"/>
</dbReference>
<dbReference type="Gene3D" id="3.40.50.10710">
    <property type="entry name" value="Metallo-hydrolase/oxidoreductase"/>
    <property type="match status" value="1"/>
</dbReference>
<dbReference type="RefSeq" id="WP_076398265.1">
    <property type="nucleotide sequence ID" value="NZ_FTOA01000001.1"/>
</dbReference>
<dbReference type="AlphaFoldDB" id="A0A1N7IL02"/>
<dbReference type="STRING" id="80876.SAMN05421779_101293"/>
<dbReference type="Gene3D" id="3.60.15.10">
    <property type="entry name" value="Ribonuclease Z/Hydroxyacylglutathione hydrolase-like"/>
    <property type="match status" value="1"/>
</dbReference>
<dbReference type="Pfam" id="PF07521">
    <property type="entry name" value="RMMBL"/>
    <property type="match status" value="1"/>
</dbReference>
<dbReference type="InterPro" id="IPR036866">
    <property type="entry name" value="RibonucZ/Hydroxyglut_hydro"/>
</dbReference>
<sequence length="560" mass="61143">MKSSDLPQLRSAPHDRLVFLPLGGTGEIGMNLNVYGYQGKFLIVDMGVTFGDETIPGVDVVMPDHLFLEEQADNLLGIVITHAHEDHIGALAYLWPDLRCPVYCSPFAAAFLETKLKEERLDGDVPVHVVQQGGRVTLGPFEVEFVPVTHSIPEANMLAIRTDLGTIVHTGDWKIDPEPVVGRFMDLDRLRAIGNEGVLACISDSTNVLNPGHSGSEGAVRESLINVIGQYKGRIAVSCFASNVARLDSLIHAARKNGREVCLVGRSLWRIVDVCHQVGLLENCGRLLEAEQAADLPDSKVMYICTGSQGEARAALARIAWGSHPYVKLGKGDVCLFSSRVIPGNEKSIFKLQNQLVLNGVEVVTDREKFIHVSGHPAKEEVAELYGLLRPKMVVPVHGEARHLQEHADFALTLGAEDALVIADGEVVELAPHGPRVIATANIGRLTIEGERIVPLDSPVLRDRKKMTINGSAVVTLVLDHGGRVLGEPLVTTHGLLVPETEDGEEVDLGGLVQDAVERMDRRARGSDDDVREVVRRVIRRVFHNDQGRKPVTDVHLVRL</sequence>
<evidence type="ECO:0000256" key="2">
    <source>
        <dbReference type="ARBA" id="ARBA00022722"/>
    </source>
</evidence>
<dbReference type="Pfam" id="PF22505">
    <property type="entry name" value="RNase_J_b_CASP"/>
    <property type="match status" value="1"/>
</dbReference>
<accession>A0A1N7IL02</accession>
<evidence type="ECO:0000313" key="9">
    <source>
        <dbReference type="EMBL" id="SIS37722.1"/>
    </source>
</evidence>
<keyword evidence="4" id="KW-0378">Hydrolase</keyword>
<dbReference type="Pfam" id="PF17770">
    <property type="entry name" value="RNase_J_C"/>
    <property type="match status" value="1"/>
</dbReference>
<dbReference type="NCBIfam" id="TIGR00649">
    <property type="entry name" value="MG423"/>
    <property type="match status" value="1"/>
</dbReference>
<dbReference type="CDD" id="cd07714">
    <property type="entry name" value="RNaseJ_MBL-fold"/>
    <property type="match status" value="1"/>
</dbReference>
<keyword evidence="3" id="KW-0479">Metal-binding</keyword>
<feature type="domain" description="Metallo-beta-lactamase" evidence="8">
    <location>
        <begin position="29"/>
        <end position="213"/>
    </location>
</feature>
<dbReference type="InterPro" id="IPR042173">
    <property type="entry name" value="RNase_J_2"/>
</dbReference>
<dbReference type="Proteomes" id="UP000185678">
    <property type="component" value="Unassembled WGS sequence"/>
</dbReference>
<evidence type="ECO:0000256" key="6">
    <source>
        <dbReference type="ARBA" id="ARBA00022839"/>
    </source>
</evidence>
<evidence type="ECO:0000256" key="1">
    <source>
        <dbReference type="ARBA" id="ARBA00022490"/>
    </source>
</evidence>
<evidence type="ECO:0000256" key="7">
    <source>
        <dbReference type="ARBA" id="ARBA00022884"/>
    </source>
</evidence>
<dbReference type="GO" id="GO:0003723">
    <property type="term" value="F:RNA binding"/>
    <property type="evidence" value="ECO:0007669"/>
    <property type="project" value="UniProtKB-KW"/>
</dbReference>
<protein>
    <submittedName>
        <fullName evidence="9">Ribonuclease J</fullName>
    </submittedName>
</protein>
<dbReference type="GO" id="GO:0004527">
    <property type="term" value="F:exonuclease activity"/>
    <property type="evidence" value="ECO:0007669"/>
    <property type="project" value="UniProtKB-KW"/>
</dbReference>
<evidence type="ECO:0000256" key="4">
    <source>
        <dbReference type="ARBA" id="ARBA00022801"/>
    </source>
</evidence>
<dbReference type="PANTHER" id="PTHR43694:SF1">
    <property type="entry name" value="RIBONUCLEASE J"/>
    <property type="match status" value="1"/>
</dbReference>
<keyword evidence="10" id="KW-1185">Reference proteome</keyword>
<dbReference type="EMBL" id="FTOA01000001">
    <property type="protein sequence ID" value="SIS37722.1"/>
    <property type="molecule type" value="Genomic_DNA"/>
</dbReference>
<evidence type="ECO:0000313" key="10">
    <source>
        <dbReference type="Proteomes" id="UP000185678"/>
    </source>
</evidence>
<dbReference type="PANTHER" id="PTHR43694">
    <property type="entry name" value="RIBONUCLEASE J"/>
    <property type="match status" value="1"/>
</dbReference>
<evidence type="ECO:0000259" key="8">
    <source>
        <dbReference type="SMART" id="SM00849"/>
    </source>
</evidence>
<dbReference type="GO" id="GO:0046872">
    <property type="term" value="F:metal ion binding"/>
    <property type="evidence" value="ECO:0007669"/>
    <property type="project" value="UniProtKB-KW"/>
</dbReference>
<dbReference type="InterPro" id="IPR041636">
    <property type="entry name" value="RNase_J_C"/>
</dbReference>
<dbReference type="Pfam" id="PF12706">
    <property type="entry name" value="Lactamase_B_2"/>
    <property type="match status" value="1"/>
</dbReference>
<gene>
    <name evidence="9" type="ORF">SAMN05421779_101293</name>
</gene>
<name>A0A1N7IL02_9PROT</name>
<dbReference type="InterPro" id="IPR055132">
    <property type="entry name" value="RNase_J_b_CASP"/>
</dbReference>
<keyword evidence="7" id="KW-0694">RNA-binding</keyword>
<dbReference type="InterPro" id="IPR011108">
    <property type="entry name" value="RMMBL"/>
</dbReference>
<reference evidence="9 10" key="1">
    <citation type="submission" date="2017-01" db="EMBL/GenBank/DDBJ databases">
        <authorList>
            <person name="Mah S.A."/>
            <person name="Swanson W.J."/>
            <person name="Moy G.W."/>
            <person name="Vacquier V.D."/>
        </authorList>
    </citation>
    <scope>NUCLEOTIDE SEQUENCE [LARGE SCALE GENOMIC DNA]</scope>
    <source>
        <strain evidence="9 10">DSM 11589</strain>
    </source>
</reference>
<dbReference type="OrthoDB" id="9770211at2"/>
<keyword evidence="1" id="KW-0963">Cytoplasm</keyword>
<keyword evidence="6" id="KW-0269">Exonuclease</keyword>
<dbReference type="SMART" id="SM00849">
    <property type="entry name" value="Lactamase_B"/>
    <property type="match status" value="1"/>
</dbReference>
<evidence type="ECO:0000256" key="3">
    <source>
        <dbReference type="ARBA" id="ARBA00022723"/>
    </source>
</evidence>
<dbReference type="InterPro" id="IPR004613">
    <property type="entry name" value="RNase_J"/>
</dbReference>
<dbReference type="Gene3D" id="3.10.20.580">
    <property type="match status" value="1"/>
</dbReference>
<organism evidence="9 10">
    <name type="scientific">Insolitispirillum peregrinum</name>
    <dbReference type="NCBI Taxonomy" id="80876"/>
    <lineage>
        <taxon>Bacteria</taxon>
        <taxon>Pseudomonadati</taxon>
        <taxon>Pseudomonadota</taxon>
        <taxon>Alphaproteobacteria</taxon>
        <taxon>Rhodospirillales</taxon>
        <taxon>Novispirillaceae</taxon>
        <taxon>Insolitispirillum</taxon>
    </lineage>
</organism>